<comment type="caution">
    <text evidence="10">The sequence shown here is derived from an EMBL/GenBank/DDBJ whole genome shotgun (WGS) entry which is preliminary data.</text>
</comment>
<dbReference type="EMBL" id="MTYJ01000019">
    <property type="protein sequence ID" value="OQV22181.1"/>
    <property type="molecule type" value="Genomic_DNA"/>
</dbReference>
<dbReference type="GO" id="GO:0016712">
    <property type="term" value="F:oxidoreductase activity, acting on paired donors, with incorporation or reduction of molecular oxygen, reduced flavin or flavoprotein as one donor, and incorporation of one atom of oxygen"/>
    <property type="evidence" value="ECO:0007669"/>
    <property type="project" value="TreeGrafter"/>
</dbReference>
<evidence type="ECO:0000256" key="4">
    <source>
        <dbReference type="ARBA" id="ARBA00023002"/>
    </source>
</evidence>
<dbReference type="InterPro" id="IPR036396">
    <property type="entry name" value="Cyt_P450_sf"/>
</dbReference>
<dbReference type="GO" id="GO:0005506">
    <property type="term" value="F:iron ion binding"/>
    <property type="evidence" value="ECO:0007669"/>
    <property type="project" value="InterPro"/>
</dbReference>
<evidence type="ECO:0000256" key="5">
    <source>
        <dbReference type="ARBA" id="ARBA00023004"/>
    </source>
</evidence>
<evidence type="ECO:0000256" key="7">
    <source>
        <dbReference type="PIRSR" id="PIRSR602401-1"/>
    </source>
</evidence>
<keyword evidence="3 7" id="KW-0479">Metal-binding</keyword>
<dbReference type="GO" id="GO:0020037">
    <property type="term" value="F:heme binding"/>
    <property type="evidence" value="ECO:0007669"/>
    <property type="project" value="InterPro"/>
</dbReference>
<dbReference type="PANTHER" id="PTHR24300:SF375">
    <property type="entry name" value="CYTOCHROME P450 FAMILY"/>
    <property type="match status" value="1"/>
</dbReference>
<gene>
    <name evidence="10" type="ORF">BV898_04028</name>
</gene>
<accession>A0A1W0X444</accession>
<keyword evidence="9" id="KW-1133">Transmembrane helix</keyword>
<comment type="cofactor">
    <cofactor evidence="1 7">
        <name>heme</name>
        <dbReference type="ChEBI" id="CHEBI:30413"/>
    </cofactor>
</comment>
<evidence type="ECO:0000313" key="11">
    <source>
        <dbReference type="Proteomes" id="UP000192578"/>
    </source>
</evidence>
<dbReference type="SUPFAM" id="SSF48264">
    <property type="entry name" value="Cytochrome P450"/>
    <property type="match status" value="1"/>
</dbReference>
<name>A0A1W0X444_HYPEX</name>
<feature type="binding site" description="axial binding residue" evidence="7">
    <location>
        <position position="455"/>
    </location>
    <ligand>
        <name>heme</name>
        <dbReference type="ChEBI" id="CHEBI:30413"/>
    </ligand>
    <ligandPart>
        <name>Fe</name>
        <dbReference type="ChEBI" id="CHEBI:18248"/>
    </ligandPart>
</feature>
<dbReference type="OrthoDB" id="1844152at2759"/>
<reference evidence="11" key="1">
    <citation type="submission" date="2017-01" db="EMBL/GenBank/DDBJ databases">
        <title>Comparative genomics of anhydrobiosis in the tardigrade Hypsibius dujardini.</title>
        <authorList>
            <person name="Yoshida Y."/>
            <person name="Koutsovoulos G."/>
            <person name="Laetsch D."/>
            <person name="Stevens L."/>
            <person name="Kumar S."/>
            <person name="Horikawa D."/>
            <person name="Ishino K."/>
            <person name="Komine S."/>
            <person name="Tomita M."/>
            <person name="Blaxter M."/>
            <person name="Arakawa K."/>
        </authorList>
    </citation>
    <scope>NUCLEOTIDE SEQUENCE [LARGE SCALE GENOMIC DNA]</scope>
    <source>
        <strain evidence="11">Z151</strain>
    </source>
</reference>
<dbReference type="PRINTS" id="PR00463">
    <property type="entry name" value="EP450I"/>
</dbReference>
<evidence type="ECO:0000256" key="6">
    <source>
        <dbReference type="ARBA" id="ARBA00023033"/>
    </source>
</evidence>
<keyword evidence="9" id="KW-0472">Membrane</keyword>
<dbReference type="GO" id="GO:0005737">
    <property type="term" value="C:cytoplasm"/>
    <property type="evidence" value="ECO:0007669"/>
    <property type="project" value="TreeGrafter"/>
</dbReference>
<dbReference type="FunFam" id="1.10.630.10:FF:000036">
    <property type="entry name" value="CYtochrome P450 family"/>
    <property type="match status" value="1"/>
</dbReference>
<evidence type="ECO:0000313" key="10">
    <source>
        <dbReference type="EMBL" id="OQV22181.1"/>
    </source>
</evidence>
<dbReference type="PROSITE" id="PS00086">
    <property type="entry name" value="CYTOCHROME_P450"/>
    <property type="match status" value="1"/>
</dbReference>
<evidence type="ECO:0000256" key="8">
    <source>
        <dbReference type="RuleBase" id="RU000461"/>
    </source>
</evidence>
<dbReference type="PRINTS" id="PR00385">
    <property type="entry name" value="P450"/>
</dbReference>
<keyword evidence="11" id="KW-1185">Reference proteome</keyword>
<evidence type="ECO:0000256" key="2">
    <source>
        <dbReference type="ARBA" id="ARBA00010617"/>
    </source>
</evidence>
<dbReference type="GO" id="GO:0006082">
    <property type="term" value="P:organic acid metabolic process"/>
    <property type="evidence" value="ECO:0007669"/>
    <property type="project" value="TreeGrafter"/>
</dbReference>
<keyword evidence="7 8" id="KW-0349">Heme</keyword>
<evidence type="ECO:0000256" key="3">
    <source>
        <dbReference type="ARBA" id="ARBA00022723"/>
    </source>
</evidence>
<dbReference type="InterPro" id="IPR002401">
    <property type="entry name" value="Cyt_P450_E_grp-I"/>
</dbReference>
<dbReference type="InterPro" id="IPR017972">
    <property type="entry name" value="Cyt_P450_CS"/>
</dbReference>
<dbReference type="Gene3D" id="1.10.630.10">
    <property type="entry name" value="Cytochrome P450"/>
    <property type="match status" value="1"/>
</dbReference>
<dbReference type="InterPro" id="IPR001128">
    <property type="entry name" value="Cyt_P450"/>
</dbReference>
<organism evidence="10 11">
    <name type="scientific">Hypsibius exemplaris</name>
    <name type="common">Freshwater tardigrade</name>
    <dbReference type="NCBI Taxonomy" id="2072580"/>
    <lineage>
        <taxon>Eukaryota</taxon>
        <taxon>Metazoa</taxon>
        <taxon>Ecdysozoa</taxon>
        <taxon>Tardigrada</taxon>
        <taxon>Eutardigrada</taxon>
        <taxon>Parachela</taxon>
        <taxon>Hypsibioidea</taxon>
        <taxon>Hypsibiidae</taxon>
        <taxon>Hypsibius</taxon>
    </lineage>
</organism>
<dbReference type="PANTHER" id="PTHR24300">
    <property type="entry name" value="CYTOCHROME P450 508A4-RELATED"/>
    <property type="match status" value="1"/>
</dbReference>
<keyword evidence="5 7" id="KW-0408">Iron</keyword>
<keyword evidence="4 8" id="KW-0560">Oxidoreductase</keyword>
<proteinExistence type="inferred from homology"/>
<comment type="similarity">
    <text evidence="2 8">Belongs to the cytochrome P450 family.</text>
</comment>
<dbReference type="AlphaFoldDB" id="A0A1W0X444"/>
<dbReference type="Proteomes" id="UP000192578">
    <property type="component" value="Unassembled WGS sequence"/>
</dbReference>
<sequence length="515" mass="58260">MACPVAHIIIEELLPYIMVAVLTPILLTGYCCYRCCRKRRVKKPVMPSPFQLPILGCLPFLSREEGTHVTFSRWATKYGGLFACRLAQTKCVVISDAKLVREALASNAVVGRPNLHLFNLARKPEEPESKGIIMNEGESWRQQRRFALHTFRNFGIGKTSFEDVIAVECDRLAECITINSRTGPFDARMLLNSAVANVISTVLFGPDVQHSDADLARFVDHVTNMAQELGGSALMNFFPFLRHLPPFRAIYARIYSGMLFNFGVLRALVEQEKRQFNEENIRSYTAAFLARQRSEEDGRLFTDHHLVMSLSDIFSAGFETTATSLRWALLYICLDEKLQQTLQEEVDHVAQDGRPIRLADREKLPWVEATLLEVQRIASIAPLSMPHAVTEDVELGGYVLEKGTVVFPNLYHVHHDPKNFPEPEKFKPARFLDESQTKVAGTENLMPFSAGKRICPGESLARMELFLFFTMLLQRFNFELPKGSSVDVRPRCGLTNDTRPYELTAILRGKNCAGR</sequence>
<protein>
    <submittedName>
        <fullName evidence="10">Cytochrome P450 2J2</fullName>
    </submittedName>
</protein>
<keyword evidence="6 8" id="KW-0503">Monooxygenase</keyword>
<evidence type="ECO:0000256" key="9">
    <source>
        <dbReference type="SAM" id="Phobius"/>
    </source>
</evidence>
<dbReference type="Pfam" id="PF00067">
    <property type="entry name" value="p450"/>
    <property type="match status" value="1"/>
</dbReference>
<dbReference type="InterPro" id="IPR050182">
    <property type="entry name" value="Cytochrome_P450_fam2"/>
</dbReference>
<evidence type="ECO:0000256" key="1">
    <source>
        <dbReference type="ARBA" id="ARBA00001971"/>
    </source>
</evidence>
<feature type="transmembrane region" description="Helical" evidence="9">
    <location>
        <begin position="13"/>
        <end position="33"/>
    </location>
</feature>
<keyword evidence="9" id="KW-0812">Transmembrane</keyword>
<dbReference type="GO" id="GO:0006805">
    <property type="term" value="P:xenobiotic metabolic process"/>
    <property type="evidence" value="ECO:0007669"/>
    <property type="project" value="TreeGrafter"/>
</dbReference>